<gene>
    <name evidence="4" type="ORF">DPX16_0683</name>
</gene>
<keyword evidence="1" id="KW-0479">Metal-binding</keyword>
<dbReference type="PANTHER" id="PTHR33198:SF19">
    <property type="entry name" value="CCHC-TYPE DOMAIN-CONTAINING PROTEIN"/>
    <property type="match status" value="1"/>
</dbReference>
<comment type="caution">
    <text evidence="4">The sequence shown here is derived from an EMBL/GenBank/DDBJ whole genome shotgun (WGS) entry which is preliminary data.</text>
</comment>
<accession>A0A3N0YT70</accession>
<name>A0A3N0YT70_ANAGA</name>
<evidence type="ECO:0000259" key="3">
    <source>
        <dbReference type="PROSITE" id="PS50158"/>
    </source>
</evidence>
<protein>
    <recommendedName>
        <fullName evidence="3">CCHC-type domain-containing protein</fullName>
    </recommendedName>
</protein>
<proteinExistence type="predicted"/>
<dbReference type="SUPFAM" id="SSF57756">
    <property type="entry name" value="Retrovirus zinc finger-like domains"/>
    <property type="match status" value="1"/>
</dbReference>
<dbReference type="Gene3D" id="4.10.60.10">
    <property type="entry name" value="Zinc finger, CCHC-type"/>
    <property type="match status" value="1"/>
</dbReference>
<dbReference type="Pfam" id="PF00098">
    <property type="entry name" value="zf-CCHC"/>
    <property type="match status" value="1"/>
</dbReference>
<organism evidence="4 5">
    <name type="scientific">Anabarilius grahami</name>
    <name type="common">Kanglang fish</name>
    <name type="synonym">Barilius grahami</name>
    <dbReference type="NCBI Taxonomy" id="495550"/>
    <lineage>
        <taxon>Eukaryota</taxon>
        <taxon>Metazoa</taxon>
        <taxon>Chordata</taxon>
        <taxon>Craniata</taxon>
        <taxon>Vertebrata</taxon>
        <taxon>Euteleostomi</taxon>
        <taxon>Actinopterygii</taxon>
        <taxon>Neopterygii</taxon>
        <taxon>Teleostei</taxon>
        <taxon>Ostariophysi</taxon>
        <taxon>Cypriniformes</taxon>
        <taxon>Xenocyprididae</taxon>
        <taxon>Xenocypridinae</taxon>
        <taxon>Xenocypridinae incertae sedis</taxon>
        <taxon>Anabarilius</taxon>
    </lineage>
</organism>
<feature type="domain" description="CCHC-type" evidence="3">
    <location>
        <begin position="203"/>
        <end position="217"/>
    </location>
</feature>
<dbReference type="Proteomes" id="UP000281406">
    <property type="component" value="Unassembled WGS sequence"/>
</dbReference>
<evidence type="ECO:0000256" key="1">
    <source>
        <dbReference type="PROSITE-ProRule" id="PRU00047"/>
    </source>
</evidence>
<evidence type="ECO:0000256" key="2">
    <source>
        <dbReference type="SAM" id="MobiDB-lite"/>
    </source>
</evidence>
<dbReference type="InterPro" id="IPR001878">
    <property type="entry name" value="Znf_CCHC"/>
</dbReference>
<reference evidence="4" key="1">
    <citation type="submission" date="2018-10" db="EMBL/GenBank/DDBJ databases">
        <title>Genome assembly for a Yunnan-Guizhou Plateau 3E fish, Anabarilius grahami (Regan), and its evolutionary and genetic applications.</title>
        <authorList>
            <person name="Jiang W."/>
        </authorList>
    </citation>
    <scope>NUCLEOTIDE SEQUENCE [LARGE SCALE GENOMIC DNA]</scope>
    <source>
        <strain evidence="4">AG-KIZ</strain>
        <tissue evidence="4">Muscle</tissue>
    </source>
</reference>
<dbReference type="GO" id="GO:0003676">
    <property type="term" value="F:nucleic acid binding"/>
    <property type="evidence" value="ECO:0007669"/>
    <property type="project" value="InterPro"/>
</dbReference>
<dbReference type="AlphaFoldDB" id="A0A3N0YT70"/>
<dbReference type="EMBL" id="RJVU01027767">
    <property type="protein sequence ID" value="ROL48908.1"/>
    <property type="molecule type" value="Genomic_DNA"/>
</dbReference>
<sequence>MAGMVGSVAPFDNKVQSWEEYCEILNHFFVANDVEEPEKKRAILLSCVGAQTYTLMRNLLSLERPGAKSFEELVSLLKNHFNPKPSEIVQRWKFNSRNRHPDESIIEYVAELRKLAQDCNFGDTLTVMLRDRLVCGVNEDSIQRRLLAEDELTFETALRKAQAIEAANKDLADLHKDKGNRLSTTVFKMDTGEQSKAGATGMCYRCGGSNHGPKDCRFAKEKCYNCGKIGHVKRVCRMKPQEIRADSGRKACKWGRGKQLNRANYLQEEEEEEEERQPEEVFTMYSIETPQPQVPPITQMLLVNECPEKFEIDTGCSVTVLSQVEYDKMEAKKKLPELKTSSLSLKTYTGQRHQKEMMTKDCQTALGVDPYDTDVVSVDAGMKVPEAFSTSTNLELIPTGDSWEPESLQTECQRNQLPDSPSVQILPERTQSVEKREDSESALSGCLRRSARERKPPAYLKDFVT</sequence>
<keyword evidence="1" id="KW-0863">Zinc-finger</keyword>
<evidence type="ECO:0000313" key="4">
    <source>
        <dbReference type="EMBL" id="ROL48908.1"/>
    </source>
</evidence>
<dbReference type="PROSITE" id="PS50158">
    <property type="entry name" value="ZF_CCHC"/>
    <property type="match status" value="2"/>
</dbReference>
<dbReference type="PANTHER" id="PTHR33198">
    <property type="entry name" value="ANK_REP_REGION DOMAIN-CONTAINING PROTEIN-RELATED"/>
    <property type="match status" value="1"/>
</dbReference>
<keyword evidence="1" id="KW-0862">Zinc</keyword>
<feature type="region of interest" description="Disordered" evidence="2">
    <location>
        <begin position="415"/>
        <end position="451"/>
    </location>
</feature>
<feature type="domain" description="CCHC-type" evidence="3">
    <location>
        <begin position="222"/>
        <end position="237"/>
    </location>
</feature>
<dbReference type="SMART" id="SM00343">
    <property type="entry name" value="ZnF_C2HC"/>
    <property type="match status" value="2"/>
</dbReference>
<evidence type="ECO:0000313" key="5">
    <source>
        <dbReference type="Proteomes" id="UP000281406"/>
    </source>
</evidence>
<dbReference type="GO" id="GO:0008270">
    <property type="term" value="F:zinc ion binding"/>
    <property type="evidence" value="ECO:0007669"/>
    <property type="project" value="UniProtKB-KW"/>
</dbReference>
<keyword evidence="5" id="KW-1185">Reference proteome</keyword>
<dbReference type="OrthoDB" id="775972at2759"/>
<dbReference type="InterPro" id="IPR036875">
    <property type="entry name" value="Znf_CCHC_sf"/>
</dbReference>